<dbReference type="Gene3D" id="3.20.20.80">
    <property type="entry name" value="Glycosidases"/>
    <property type="match status" value="1"/>
</dbReference>
<comment type="caution">
    <text evidence="1">The sequence shown here is derived from an EMBL/GenBank/DDBJ whole genome shotgun (WGS) entry which is preliminary data.</text>
</comment>
<name>A0A261XVR4_9FUNG</name>
<protein>
    <submittedName>
        <fullName evidence="1">Uncharacterized protein</fullName>
    </submittedName>
</protein>
<evidence type="ECO:0000313" key="2">
    <source>
        <dbReference type="Proteomes" id="UP000242875"/>
    </source>
</evidence>
<reference evidence="1 2" key="1">
    <citation type="journal article" date="2017" name="Mycologia">
        <title>Bifiguratus adelaidae, gen. et sp. nov., a new member of Mucoromycotina in endophytic and soil-dwelling habitats.</title>
        <authorList>
            <person name="Torres-Cruz T.J."/>
            <person name="Billingsley Tobias T.L."/>
            <person name="Almatruk M."/>
            <person name="Hesse C."/>
            <person name="Kuske C.R."/>
            <person name="Desiro A."/>
            <person name="Benucci G.M."/>
            <person name="Bonito G."/>
            <person name="Stajich J.E."/>
            <person name="Dunlap C."/>
            <person name="Arnold A.E."/>
            <person name="Porras-Alfaro A."/>
        </authorList>
    </citation>
    <scope>NUCLEOTIDE SEQUENCE [LARGE SCALE GENOMIC DNA]</scope>
    <source>
        <strain evidence="1 2">AZ0501</strain>
    </source>
</reference>
<dbReference type="Proteomes" id="UP000242875">
    <property type="component" value="Unassembled WGS sequence"/>
</dbReference>
<evidence type="ECO:0000313" key="1">
    <source>
        <dbReference type="EMBL" id="OZJ02443.1"/>
    </source>
</evidence>
<organism evidence="1 2">
    <name type="scientific">Bifiguratus adelaidae</name>
    <dbReference type="NCBI Taxonomy" id="1938954"/>
    <lineage>
        <taxon>Eukaryota</taxon>
        <taxon>Fungi</taxon>
        <taxon>Fungi incertae sedis</taxon>
        <taxon>Mucoromycota</taxon>
        <taxon>Mucoromycotina</taxon>
        <taxon>Endogonomycetes</taxon>
        <taxon>Endogonales</taxon>
        <taxon>Endogonales incertae sedis</taxon>
        <taxon>Bifiguratus</taxon>
    </lineage>
</organism>
<dbReference type="AlphaFoldDB" id="A0A261XVR4"/>
<proteinExistence type="predicted"/>
<sequence length="186" mass="20276">MHNDPVILNQSKFRADGLTIPFTFNDVSETKSYYTDKGSGDIYDKVPTILGSIVPIRRVGLPLSIPVIVLISNLSTSLNLTITQSFKVDHSMHGEEVDIPTAHNRPTSNLPRSTTKPNYAQGITMQSLYMTYGGTSLSALAAPFVCTSAQITLTSYGTSTTDLMVDMVNSPSYIPRPGYNYTVDTT</sequence>
<gene>
    <name evidence="1" type="ORF">BZG36_04397</name>
</gene>
<accession>A0A261XVR4</accession>
<dbReference type="EMBL" id="MVBO01000151">
    <property type="protein sequence ID" value="OZJ02443.1"/>
    <property type="molecule type" value="Genomic_DNA"/>
</dbReference>
<dbReference type="OrthoDB" id="1657402at2759"/>
<keyword evidence="2" id="KW-1185">Reference proteome</keyword>